<dbReference type="SUPFAM" id="SSF52540">
    <property type="entry name" value="P-loop containing nucleoside triphosphate hydrolases"/>
    <property type="match status" value="2"/>
</dbReference>
<dbReference type="GO" id="GO:0016887">
    <property type="term" value="F:ATP hydrolysis activity"/>
    <property type="evidence" value="ECO:0007669"/>
    <property type="project" value="InterPro"/>
</dbReference>
<dbReference type="AlphaFoldDB" id="A0A9D2GGV5"/>
<dbReference type="PANTHER" id="PTHR43790:SF9">
    <property type="entry name" value="GALACTOFURANOSE TRANSPORTER ATP-BINDING PROTEIN YTFR"/>
    <property type="match status" value="1"/>
</dbReference>
<name>A0A9D2GGV5_9FIRM</name>
<feature type="domain" description="ABC transporter" evidence="5">
    <location>
        <begin position="6"/>
        <end position="241"/>
    </location>
</feature>
<dbReference type="InterPro" id="IPR027417">
    <property type="entry name" value="P-loop_NTPase"/>
</dbReference>
<keyword evidence="3" id="KW-0547">Nucleotide-binding</keyword>
<organism evidence="6 7">
    <name type="scientific">Candidatus Lachnoclostridium stercorigallinarum</name>
    <dbReference type="NCBI Taxonomy" id="2838634"/>
    <lineage>
        <taxon>Bacteria</taxon>
        <taxon>Bacillati</taxon>
        <taxon>Bacillota</taxon>
        <taxon>Clostridia</taxon>
        <taxon>Lachnospirales</taxon>
        <taxon>Lachnospiraceae</taxon>
    </lineage>
</organism>
<dbReference type="Gene3D" id="3.40.50.300">
    <property type="entry name" value="P-loop containing nucleotide triphosphate hydrolases"/>
    <property type="match status" value="2"/>
</dbReference>
<dbReference type="EMBL" id="DXBC01000041">
    <property type="protein sequence ID" value="HIZ78640.1"/>
    <property type="molecule type" value="Genomic_DNA"/>
</dbReference>
<accession>A0A9D2GGV5</accession>
<dbReference type="InterPro" id="IPR050107">
    <property type="entry name" value="ABC_carbohydrate_import_ATPase"/>
</dbReference>
<evidence type="ECO:0000256" key="4">
    <source>
        <dbReference type="ARBA" id="ARBA00022840"/>
    </source>
</evidence>
<protein>
    <submittedName>
        <fullName evidence="6">Sugar ABC transporter ATP-binding protein</fullName>
    </submittedName>
</protein>
<reference evidence="6" key="1">
    <citation type="journal article" date="2021" name="PeerJ">
        <title>Extensive microbial diversity within the chicken gut microbiome revealed by metagenomics and culture.</title>
        <authorList>
            <person name="Gilroy R."/>
            <person name="Ravi A."/>
            <person name="Getino M."/>
            <person name="Pursley I."/>
            <person name="Horton D.L."/>
            <person name="Alikhan N.F."/>
            <person name="Baker D."/>
            <person name="Gharbi K."/>
            <person name="Hall N."/>
            <person name="Watson M."/>
            <person name="Adriaenssens E.M."/>
            <person name="Foster-Nyarko E."/>
            <person name="Jarju S."/>
            <person name="Secka A."/>
            <person name="Antonio M."/>
            <person name="Oren A."/>
            <person name="Chaudhuri R.R."/>
            <person name="La Ragione R."/>
            <person name="Hildebrand F."/>
            <person name="Pallen M.J."/>
        </authorList>
    </citation>
    <scope>NUCLEOTIDE SEQUENCE</scope>
    <source>
        <strain evidence="6">ChiBcec1-1093</strain>
    </source>
</reference>
<keyword evidence="2" id="KW-0677">Repeat</keyword>
<evidence type="ECO:0000313" key="6">
    <source>
        <dbReference type="EMBL" id="HIZ78640.1"/>
    </source>
</evidence>
<comment type="caution">
    <text evidence="6">The sequence shown here is derived from an EMBL/GenBank/DDBJ whole genome shotgun (WGS) entry which is preliminary data.</text>
</comment>
<dbReference type="PROSITE" id="PS50893">
    <property type="entry name" value="ABC_TRANSPORTER_2"/>
    <property type="match status" value="2"/>
</dbReference>
<feature type="domain" description="ABC transporter" evidence="5">
    <location>
        <begin position="256"/>
        <end position="490"/>
    </location>
</feature>
<evidence type="ECO:0000313" key="7">
    <source>
        <dbReference type="Proteomes" id="UP000824101"/>
    </source>
</evidence>
<evidence type="ECO:0000256" key="3">
    <source>
        <dbReference type="ARBA" id="ARBA00022741"/>
    </source>
</evidence>
<gene>
    <name evidence="6" type="ORF">IAA17_02475</name>
</gene>
<evidence type="ECO:0000256" key="1">
    <source>
        <dbReference type="ARBA" id="ARBA00022448"/>
    </source>
</evidence>
<dbReference type="GO" id="GO:0005524">
    <property type="term" value="F:ATP binding"/>
    <property type="evidence" value="ECO:0007669"/>
    <property type="project" value="UniProtKB-KW"/>
</dbReference>
<reference evidence="6" key="2">
    <citation type="submission" date="2021-04" db="EMBL/GenBank/DDBJ databases">
        <authorList>
            <person name="Gilroy R."/>
        </authorList>
    </citation>
    <scope>NUCLEOTIDE SEQUENCE</scope>
    <source>
        <strain evidence="6">ChiBcec1-1093</strain>
    </source>
</reference>
<dbReference type="Pfam" id="PF00005">
    <property type="entry name" value="ABC_tran"/>
    <property type="match status" value="1"/>
</dbReference>
<dbReference type="InterPro" id="IPR003439">
    <property type="entry name" value="ABC_transporter-like_ATP-bd"/>
</dbReference>
<evidence type="ECO:0000256" key="2">
    <source>
        <dbReference type="ARBA" id="ARBA00022737"/>
    </source>
</evidence>
<dbReference type="PANTHER" id="PTHR43790">
    <property type="entry name" value="CARBOHYDRATE TRANSPORT ATP-BINDING PROTEIN MG119-RELATED"/>
    <property type="match status" value="1"/>
</dbReference>
<proteinExistence type="predicted"/>
<keyword evidence="4 6" id="KW-0067">ATP-binding</keyword>
<evidence type="ECO:0000259" key="5">
    <source>
        <dbReference type="PROSITE" id="PS50893"/>
    </source>
</evidence>
<dbReference type="Proteomes" id="UP000824101">
    <property type="component" value="Unassembled WGS sequence"/>
</dbReference>
<keyword evidence="1" id="KW-0813">Transport</keyword>
<sequence>MRKEILRMERVTYREQGMTQLENFNIAIKAGEIIGMVPVNHVGLAAFIRLLQQNLPLHYGYVYYQEKMVNHWRFPTMKYNRISVIQNRSSLAGGLTVADNVFVLRQGFRKCMVQPKVLRQQLQPFLEEIGVDISADAYVDELSAFEKLVVELLKAVVAGNRLIVMDDIGTFVSDRELKKLHEIMRHYASEGVAFLYIAAHFEDARQICDRIAMLMNGQIIKYYSGKEPVPKLFYFQCTEEFDRKVRKNMERKRPRPEERPVFEAKGICGENLKNLAFSVRSGECLVLQALDNAVFQELTDLVTGVWKPDEGTALVDGFPVRFPGDRRIGVIRELPAGTMVFSNMSYMDNLCFSLDHRFPDMWRRGSIKKSVAEEYGSLLGRDVFWKRVDELTEMEKYDLVYARILLQNPRTVFCIQPFKGAEVELRVRIWEHLEMFLDRGMAVVILAVNLADSLALANRLIRIRKGGRQEEFSREAFNRLPINTPWRYLYEEEG</sequence>